<dbReference type="CDD" id="cd00056">
    <property type="entry name" value="ENDO3c"/>
    <property type="match status" value="1"/>
</dbReference>
<comment type="caution">
    <text evidence="7">The sequence shown here is derived from an EMBL/GenBank/DDBJ whole genome shotgun (WGS) entry which is preliminary data.</text>
</comment>
<feature type="domain" description="HhH-GPD" evidence="6">
    <location>
        <begin position="56"/>
        <end position="208"/>
    </location>
</feature>
<evidence type="ECO:0000256" key="4">
    <source>
        <dbReference type="ARBA" id="ARBA00022763"/>
    </source>
</evidence>
<keyword evidence="4" id="KW-0227">DNA damage</keyword>
<evidence type="ECO:0000256" key="2">
    <source>
        <dbReference type="ARBA" id="ARBA00010817"/>
    </source>
</evidence>
<dbReference type="InterPro" id="IPR011257">
    <property type="entry name" value="DNA_glycosylase"/>
</dbReference>
<evidence type="ECO:0000259" key="6">
    <source>
        <dbReference type="SMART" id="SM00478"/>
    </source>
</evidence>
<dbReference type="GO" id="GO:0006285">
    <property type="term" value="P:base-excision repair, AP site formation"/>
    <property type="evidence" value="ECO:0007669"/>
    <property type="project" value="TreeGrafter"/>
</dbReference>
<gene>
    <name evidence="7" type="ORF">BWI75_12285</name>
</gene>
<comment type="catalytic activity">
    <reaction evidence="1">
        <text>Hydrolysis of alkylated DNA, releasing 3-methyladenine, 3-methylguanine, 7-methylguanine and 7-methyladenine.</text>
        <dbReference type="EC" id="3.2.2.21"/>
    </reaction>
</comment>
<dbReference type="Proteomes" id="UP000441797">
    <property type="component" value="Unassembled WGS sequence"/>
</dbReference>
<dbReference type="GO" id="GO:0032131">
    <property type="term" value="F:alkylated DNA binding"/>
    <property type="evidence" value="ECO:0007669"/>
    <property type="project" value="TreeGrafter"/>
</dbReference>
<dbReference type="EC" id="3.2.2.21" evidence="3"/>
<dbReference type="EMBL" id="NAPY01000017">
    <property type="protein sequence ID" value="MUL37099.1"/>
    <property type="molecule type" value="Genomic_DNA"/>
</dbReference>
<organism evidence="7 8">
    <name type="scientific">Gloeocapsopsis dulcis AAB1 = 1H9</name>
    <dbReference type="NCBI Taxonomy" id="1433147"/>
    <lineage>
        <taxon>Bacteria</taxon>
        <taxon>Bacillati</taxon>
        <taxon>Cyanobacteriota</taxon>
        <taxon>Cyanophyceae</taxon>
        <taxon>Oscillatoriophycideae</taxon>
        <taxon>Chroococcales</taxon>
        <taxon>Chroococcaceae</taxon>
        <taxon>Gloeocapsopsis</taxon>
        <taxon>Gloeocapsopsis dulcis</taxon>
    </lineage>
</organism>
<evidence type="ECO:0000313" key="7">
    <source>
        <dbReference type="EMBL" id="MUL37099.1"/>
    </source>
</evidence>
<dbReference type="SUPFAM" id="SSF48150">
    <property type="entry name" value="DNA-glycosylase"/>
    <property type="match status" value="1"/>
</dbReference>
<protein>
    <recommendedName>
        <fullName evidence="3">DNA-3-methyladenine glycosylase II</fullName>
        <ecNumber evidence="3">3.2.2.21</ecNumber>
    </recommendedName>
</protein>
<evidence type="ECO:0000256" key="5">
    <source>
        <dbReference type="ARBA" id="ARBA00023204"/>
    </source>
</evidence>
<dbReference type="OrthoDB" id="9785929at2"/>
<keyword evidence="5" id="KW-0234">DNA repair</keyword>
<evidence type="ECO:0000256" key="1">
    <source>
        <dbReference type="ARBA" id="ARBA00000086"/>
    </source>
</evidence>
<dbReference type="InterPro" id="IPR051912">
    <property type="entry name" value="Alkylbase_DNA_Glycosylase/TA"/>
</dbReference>
<accession>A0A6N8FW58</accession>
<dbReference type="GO" id="GO:0043916">
    <property type="term" value="F:DNA-7-methylguanine glycosylase activity"/>
    <property type="evidence" value="ECO:0007669"/>
    <property type="project" value="TreeGrafter"/>
</dbReference>
<dbReference type="AlphaFoldDB" id="A0A6N8FW58"/>
<name>A0A6N8FW58_9CHRO</name>
<dbReference type="InterPro" id="IPR003265">
    <property type="entry name" value="HhH-GPD_domain"/>
</dbReference>
<dbReference type="GO" id="GO:0032993">
    <property type="term" value="C:protein-DNA complex"/>
    <property type="evidence" value="ECO:0007669"/>
    <property type="project" value="TreeGrafter"/>
</dbReference>
<proteinExistence type="inferred from homology"/>
<keyword evidence="8" id="KW-1185">Reference proteome</keyword>
<dbReference type="SMART" id="SM00478">
    <property type="entry name" value="ENDO3c"/>
    <property type="match status" value="1"/>
</dbReference>
<dbReference type="PANTHER" id="PTHR43003:SF5">
    <property type="entry name" value="DNA-3-METHYLADENINE GLYCOSYLASE"/>
    <property type="match status" value="1"/>
</dbReference>
<evidence type="ECO:0000256" key="3">
    <source>
        <dbReference type="ARBA" id="ARBA00012000"/>
    </source>
</evidence>
<dbReference type="GO" id="GO:0006307">
    <property type="term" value="P:DNA alkylation repair"/>
    <property type="evidence" value="ECO:0007669"/>
    <property type="project" value="TreeGrafter"/>
</dbReference>
<reference evidence="7 8" key="1">
    <citation type="journal article" date="2019" name="Front. Microbiol.">
        <title>Genomic Features for Desiccation Tolerance and Sugar Biosynthesis in the Extremophile Gloeocapsopsis sp. UTEX B3054.</title>
        <authorList>
            <person name="Urrejola C."/>
            <person name="Alcorta J."/>
            <person name="Salas L."/>
            <person name="Vasquez M."/>
            <person name="Polz M.F."/>
            <person name="Vicuna R."/>
            <person name="Diez B."/>
        </authorList>
    </citation>
    <scope>NUCLEOTIDE SEQUENCE [LARGE SCALE GENOMIC DNA]</scope>
    <source>
        <strain evidence="7 8">1H9</strain>
    </source>
</reference>
<evidence type="ECO:0000313" key="8">
    <source>
        <dbReference type="Proteomes" id="UP000441797"/>
    </source>
</evidence>
<dbReference type="Gene3D" id="1.10.1670.40">
    <property type="match status" value="1"/>
</dbReference>
<sequence>MIHSQKLVHLDYETAITALKQSDSVLATIINQIGDCTLAHEQQTGDLLSSLCKAIIYQQLSVRAASIIHQRFLELYSELSADSILETSDETLRKAGISRPKIAYLKGLAQKILDGLPTLNDLETMDDESIIQTLTQVKGIGRWTAEMVLIFRLHRWDVLPADDLGIRAAIYKAYSLPDLPDKTTVNQLGQVWQPYRTIASWYLWQSLKPKV</sequence>
<dbReference type="Pfam" id="PF00730">
    <property type="entry name" value="HhH-GPD"/>
    <property type="match status" value="1"/>
</dbReference>
<dbReference type="PANTHER" id="PTHR43003">
    <property type="entry name" value="DNA-3-METHYLADENINE GLYCOSYLASE"/>
    <property type="match status" value="1"/>
</dbReference>
<dbReference type="FunFam" id="1.10.340.30:FF:000004">
    <property type="entry name" value="DNA-3-methyladenine glycosylase II"/>
    <property type="match status" value="1"/>
</dbReference>
<dbReference type="Gene3D" id="1.10.340.30">
    <property type="entry name" value="Hypothetical protein, domain 2"/>
    <property type="match status" value="1"/>
</dbReference>
<dbReference type="GO" id="GO:0005737">
    <property type="term" value="C:cytoplasm"/>
    <property type="evidence" value="ECO:0007669"/>
    <property type="project" value="TreeGrafter"/>
</dbReference>
<comment type="similarity">
    <text evidence="2">Belongs to the alkylbase DNA glycosidase AlkA family.</text>
</comment>
<dbReference type="GO" id="GO:0008725">
    <property type="term" value="F:DNA-3-methyladenine glycosylase activity"/>
    <property type="evidence" value="ECO:0007669"/>
    <property type="project" value="TreeGrafter"/>
</dbReference>